<reference evidence="3" key="1">
    <citation type="journal article" date="2015" name="J. Biotechnol.">
        <title>Complete genome sequence of Streptomyces ambofaciens ATCC 23877, the spiramycin producer.</title>
        <authorList>
            <person name="Thibessard A."/>
            <person name="Haas D."/>
            <person name="Gerbaud C."/>
            <person name="Aigle B."/>
            <person name="Lautru S."/>
            <person name="Pernodet J.L."/>
            <person name="Leblond P."/>
        </authorList>
    </citation>
    <scope>NUCLEOTIDE SEQUENCE [LARGE SCALE GENOMIC DNA]</scope>
    <source>
        <strain evidence="3">ATCC 23877 / 3486 / DSM 40053 / JCM 4204 / NBRC 12836 / NRRL B-2516</strain>
    </source>
</reference>
<gene>
    <name evidence="2" type="ORF">SAM23877_3058</name>
</gene>
<evidence type="ECO:0000256" key="1">
    <source>
        <dbReference type="SAM" id="MobiDB-lite"/>
    </source>
</evidence>
<name>A0A0K2ATG9_STRA7</name>
<feature type="region of interest" description="Disordered" evidence="1">
    <location>
        <begin position="1"/>
        <end position="24"/>
    </location>
</feature>
<dbReference type="Proteomes" id="UP000061018">
    <property type="component" value="Chromosome"/>
</dbReference>
<dbReference type="EMBL" id="CP012382">
    <property type="protein sequence ID" value="AKZ56107.1"/>
    <property type="molecule type" value="Genomic_DNA"/>
</dbReference>
<evidence type="ECO:0000313" key="3">
    <source>
        <dbReference type="Proteomes" id="UP000061018"/>
    </source>
</evidence>
<protein>
    <submittedName>
        <fullName evidence="2">Uncharacterized protein</fullName>
    </submittedName>
</protein>
<organism evidence="2 3">
    <name type="scientific">Streptomyces ambofaciens (strain ATCC 23877 / 3486 / DSM 40053 / JCM 4204 / NBRC 12836 / NRRL B-2516)</name>
    <dbReference type="NCBI Taxonomy" id="278992"/>
    <lineage>
        <taxon>Bacteria</taxon>
        <taxon>Bacillati</taxon>
        <taxon>Actinomycetota</taxon>
        <taxon>Actinomycetes</taxon>
        <taxon>Kitasatosporales</taxon>
        <taxon>Streptomycetaceae</taxon>
        <taxon>Streptomyces</taxon>
    </lineage>
</organism>
<accession>A0A0K2ATG9</accession>
<dbReference type="KEGG" id="samb:SAM23877_3058"/>
<proteinExistence type="predicted"/>
<dbReference type="AlphaFoldDB" id="A0A0K2ATG9"/>
<sequence>MSSSFPQEPLTRSERGGRFKQLPVDGFIPEGDLEKLSASSRITEFDGALSRLIGKERPVRPARNF</sequence>
<evidence type="ECO:0000313" key="2">
    <source>
        <dbReference type="EMBL" id="AKZ56107.1"/>
    </source>
</evidence>